<dbReference type="EMBL" id="AYYR01000053">
    <property type="protein sequence ID" value="KRM75479.1"/>
    <property type="molecule type" value="Genomic_DNA"/>
</dbReference>
<dbReference type="PATRIC" id="fig|1423733.4.peg.2467"/>
<dbReference type="InterPro" id="IPR004704">
    <property type="entry name" value="PTS_IID_man"/>
</dbReference>
<dbReference type="Proteomes" id="UP000051845">
    <property type="component" value="Unassembled WGS sequence"/>
</dbReference>
<name>A0A0R2B8J8_SECCO</name>
<gene>
    <name evidence="1" type="ORF">FC82_GL002353</name>
</gene>
<dbReference type="GO" id="GO:0005886">
    <property type="term" value="C:plasma membrane"/>
    <property type="evidence" value="ECO:0007669"/>
    <property type="project" value="TreeGrafter"/>
</dbReference>
<accession>A0A0R2B8J8</accession>
<dbReference type="AlphaFoldDB" id="A0A0R2B8J8"/>
<protein>
    <submittedName>
        <fullName evidence="1">PTS family mannose fructose sorbose porter component IID</fullName>
    </submittedName>
</protein>
<dbReference type="GO" id="GO:0009401">
    <property type="term" value="P:phosphoenolpyruvate-dependent sugar phosphotransferase system"/>
    <property type="evidence" value="ECO:0007669"/>
    <property type="project" value="InterPro"/>
</dbReference>
<dbReference type="PANTHER" id="PTHR32502:SF27">
    <property type="entry name" value="PTS SYSTEM, MANNOSE-SPECIFIC IID COMPONENT"/>
    <property type="match status" value="1"/>
</dbReference>
<comment type="caution">
    <text evidence="1">The sequence shown here is derived from an EMBL/GenBank/DDBJ whole genome shotgun (WGS) entry which is preliminary data.</text>
</comment>
<sequence length="287" mass="32000">MNMTNKQQTPRQLTRGDLLSVFWRSGFEQASWNYERMQNLGFAYVMVPAIKRLYPDKQDQIEAMQRHLAFFNTMPYMQSTVTGVVLAMEEQKANGASITGDEISSTKIGMMGPLAGIGDPVWWGTLRPVLAAFAVGLIKGGTGLLGPAIFFFGWNIMRLVFRWKTQQLGYREGTDIVRVLSGNLIPKLTQGASIVGMFIMGVLVPRWTTIYFPGTIAHVYVNGHLNRLTGQGLLDQLIAWYCCTGVDTGLFLASQTPGKTALADYCVIYYRHPWVLVGVTRISGLMR</sequence>
<proteinExistence type="predicted"/>
<reference evidence="1 2" key="1">
    <citation type="journal article" date="2015" name="Genome Announc.">
        <title>Expanding the biotechnology potential of lactobacilli through comparative genomics of 213 strains and associated genera.</title>
        <authorList>
            <person name="Sun Z."/>
            <person name="Harris H.M."/>
            <person name="McCann A."/>
            <person name="Guo C."/>
            <person name="Argimon S."/>
            <person name="Zhang W."/>
            <person name="Yang X."/>
            <person name="Jeffery I.B."/>
            <person name="Cooney J.C."/>
            <person name="Kagawa T.F."/>
            <person name="Liu W."/>
            <person name="Song Y."/>
            <person name="Salvetti E."/>
            <person name="Wrobel A."/>
            <person name="Rasinkangas P."/>
            <person name="Parkhill J."/>
            <person name="Rea M.C."/>
            <person name="O'Sullivan O."/>
            <person name="Ritari J."/>
            <person name="Douillard F.P."/>
            <person name="Paul Ross R."/>
            <person name="Yang R."/>
            <person name="Briner A.E."/>
            <person name="Felis G.E."/>
            <person name="de Vos W.M."/>
            <person name="Barrangou R."/>
            <person name="Klaenhammer T.R."/>
            <person name="Caufield P.W."/>
            <person name="Cui Y."/>
            <person name="Zhang H."/>
            <person name="O'Toole P.W."/>
        </authorList>
    </citation>
    <scope>NUCLEOTIDE SEQUENCE [LARGE SCALE GENOMIC DNA]</scope>
    <source>
        <strain evidence="1 2">DSM 20515</strain>
    </source>
</reference>
<dbReference type="PANTHER" id="PTHR32502">
    <property type="entry name" value="N-ACETYLGALACTOSAMINE PERMEASE II COMPONENT-RELATED"/>
    <property type="match status" value="1"/>
</dbReference>
<dbReference type="PROSITE" id="PS51108">
    <property type="entry name" value="PTS_EIID"/>
    <property type="match status" value="1"/>
</dbReference>
<evidence type="ECO:0000313" key="2">
    <source>
        <dbReference type="Proteomes" id="UP000051845"/>
    </source>
</evidence>
<dbReference type="Pfam" id="PF03613">
    <property type="entry name" value="EIID-AGA"/>
    <property type="match status" value="1"/>
</dbReference>
<dbReference type="InterPro" id="IPR050303">
    <property type="entry name" value="GatZ_KbaZ_carbometab"/>
</dbReference>
<evidence type="ECO:0000313" key="1">
    <source>
        <dbReference type="EMBL" id="KRM75479.1"/>
    </source>
</evidence>
<organism evidence="1 2">
    <name type="scientific">Secundilactobacillus collinoides DSM 20515 = JCM 1123</name>
    <dbReference type="NCBI Taxonomy" id="1423733"/>
    <lineage>
        <taxon>Bacteria</taxon>
        <taxon>Bacillati</taxon>
        <taxon>Bacillota</taxon>
        <taxon>Bacilli</taxon>
        <taxon>Lactobacillales</taxon>
        <taxon>Lactobacillaceae</taxon>
        <taxon>Secundilactobacillus</taxon>
    </lineage>
</organism>